<evidence type="ECO:0000313" key="8">
    <source>
        <dbReference type="Proteomes" id="UP000184088"/>
    </source>
</evidence>
<evidence type="ECO:0000259" key="6">
    <source>
        <dbReference type="Pfam" id="PF07282"/>
    </source>
</evidence>
<gene>
    <name evidence="7" type="ORF">SAMN02746089_01779</name>
</gene>
<dbReference type="EMBL" id="FQVH01000019">
    <property type="protein sequence ID" value="SHF36622.1"/>
    <property type="molecule type" value="Genomic_DNA"/>
</dbReference>
<dbReference type="Pfam" id="PF01385">
    <property type="entry name" value="OrfB_IS605"/>
    <property type="match status" value="1"/>
</dbReference>
<proteinExistence type="inferred from homology"/>
<dbReference type="STRING" id="1121256.SAMN02746089_01779"/>
<evidence type="ECO:0000256" key="1">
    <source>
        <dbReference type="ARBA" id="ARBA00008761"/>
    </source>
</evidence>
<protein>
    <submittedName>
        <fullName evidence="7">Transposase, IS605 OrfB family, central region</fullName>
    </submittedName>
</protein>
<dbReference type="GO" id="GO:0006310">
    <property type="term" value="P:DNA recombination"/>
    <property type="evidence" value="ECO:0007669"/>
    <property type="project" value="UniProtKB-KW"/>
</dbReference>
<accession>A0A1M5B364</accession>
<keyword evidence="2" id="KW-0815">Transposition</keyword>
<evidence type="ECO:0000259" key="5">
    <source>
        <dbReference type="Pfam" id="PF01385"/>
    </source>
</evidence>
<dbReference type="Proteomes" id="UP000184088">
    <property type="component" value="Unassembled WGS sequence"/>
</dbReference>
<sequence>IYMSIDLGINNLMTCYITTGKTFIISGRQLLSINRYYDKKIAYYQSIAYAQQSASGNRYPKDTKRIQRLYAKRKRQINHLLHAATKKVIELAEKEGVAKIIIGDITYIRENKDMGRVNNQKIHKWPFKRIESLITYKAEDKGIRVEKQEESYTSQCSPYEEEVCEKTAKKSNRRYRGLYIIGNKLFNADCVGAYNIMKKYLRRIGRPITAVVGLDTPVAYRWDFHRGFIGSTKLANSLAM</sequence>
<reference evidence="7 8" key="1">
    <citation type="submission" date="2016-11" db="EMBL/GenBank/DDBJ databases">
        <authorList>
            <person name="Jaros S."/>
            <person name="Januszkiewicz K."/>
            <person name="Wedrychowicz H."/>
        </authorList>
    </citation>
    <scope>NUCLEOTIDE SEQUENCE [LARGE SCALE GENOMIC DNA]</scope>
    <source>
        <strain evidence="7 8">DSM 17918</strain>
    </source>
</reference>
<dbReference type="RefSeq" id="WP_159432384.1">
    <property type="nucleotide sequence ID" value="NZ_FQVH01000019.1"/>
</dbReference>
<keyword evidence="4" id="KW-0233">DNA recombination</keyword>
<dbReference type="Pfam" id="PF07282">
    <property type="entry name" value="Cas12f1-like_TNB"/>
    <property type="match status" value="1"/>
</dbReference>
<keyword evidence="8" id="KW-1185">Reference proteome</keyword>
<evidence type="ECO:0000256" key="4">
    <source>
        <dbReference type="ARBA" id="ARBA00023172"/>
    </source>
</evidence>
<evidence type="ECO:0000256" key="2">
    <source>
        <dbReference type="ARBA" id="ARBA00022578"/>
    </source>
</evidence>
<dbReference type="GO" id="GO:0032196">
    <property type="term" value="P:transposition"/>
    <property type="evidence" value="ECO:0007669"/>
    <property type="project" value="UniProtKB-KW"/>
</dbReference>
<feature type="non-terminal residue" evidence="7">
    <location>
        <position position="1"/>
    </location>
</feature>
<dbReference type="NCBIfam" id="TIGR01766">
    <property type="entry name" value="IS200/IS605 family accessory protein TnpB-like domain"/>
    <property type="match status" value="1"/>
</dbReference>
<keyword evidence="3" id="KW-0238">DNA-binding</keyword>
<comment type="similarity">
    <text evidence="1">In the C-terminal section; belongs to the transposase 35 family.</text>
</comment>
<evidence type="ECO:0000256" key="3">
    <source>
        <dbReference type="ARBA" id="ARBA00023125"/>
    </source>
</evidence>
<dbReference type="InterPro" id="IPR010095">
    <property type="entry name" value="Cas12f1-like_TNB"/>
</dbReference>
<dbReference type="GO" id="GO:0003677">
    <property type="term" value="F:DNA binding"/>
    <property type="evidence" value="ECO:0007669"/>
    <property type="project" value="UniProtKB-KW"/>
</dbReference>
<name>A0A1M5B364_9THEO</name>
<dbReference type="OrthoDB" id="34558at2"/>
<dbReference type="NCBIfam" id="NF040570">
    <property type="entry name" value="guided_TnpB"/>
    <property type="match status" value="1"/>
</dbReference>
<dbReference type="AlphaFoldDB" id="A0A1M5B364"/>
<evidence type="ECO:0000313" key="7">
    <source>
        <dbReference type="EMBL" id="SHF36622.1"/>
    </source>
</evidence>
<organism evidence="7 8">
    <name type="scientific">Caldanaerobius fijiensis DSM 17918</name>
    <dbReference type="NCBI Taxonomy" id="1121256"/>
    <lineage>
        <taxon>Bacteria</taxon>
        <taxon>Bacillati</taxon>
        <taxon>Bacillota</taxon>
        <taxon>Clostridia</taxon>
        <taxon>Thermoanaerobacterales</taxon>
        <taxon>Thermoanaerobacteraceae</taxon>
        <taxon>Caldanaerobius</taxon>
    </lineage>
</organism>
<feature type="domain" description="Cas12f1-like TNB" evidence="6">
    <location>
        <begin position="127"/>
        <end position="196"/>
    </location>
</feature>
<feature type="domain" description="Probable transposase IS891/IS1136/IS1341" evidence="5">
    <location>
        <begin position="4"/>
        <end position="106"/>
    </location>
</feature>
<dbReference type="InterPro" id="IPR001959">
    <property type="entry name" value="Transposase"/>
</dbReference>